<reference evidence="2 3" key="1">
    <citation type="submission" date="2022-10" db="EMBL/GenBank/DDBJ databases">
        <title>Sphingomonas sp.</title>
        <authorList>
            <person name="Jin C."/>
        </authorList>
    </citation>
    <scope>NUCLEOTIDE SEQUENCE [LARGE SCALE GENOMIC DNA]</scope>
    <source>
        <strain evidence="2 3">BN140010</strain>
    </source>
</reference>
<dbReference type="Pfam" id="PF09913">
    <property type="entry name" value="DUF2142"/>
    <property type="match status" value="1"/>
</dbReference>
<keyword evidence="3" id="KW-1185">Reference proteome</keyword>
<feature type="transmembrane region" description="Helical" evidence="1">
    <location>
        <begin position="356"/>
        <end position="374"/>
    </location>
</feature>
<keyword evidence="1" id="KW-0812">Transmembrane</keyword>
<feature type="transmembrane region" description="Helical" evidence="1">
    <location>
        <begin position="234"/>
        <end position="259"/>
    </location>
</feature>
<dbReference type="InterPro" id="IPR018674">
    <property type="entry name" value="DUF2142_membrane"/>
</dbReference>
<protein>
    <submittedName>
        <fullName evidence="2">DUF2142 domain-containing protein</fullName>
    </submittedName>
</protein>
<feature type="transmembrane region" description="Helical" evidence="1">
    <location>
        <begin position="386"/>
        <end position="409"/>
    </location>
</feature>
<organism evidence="2 3">
    <name type="scientific">Sphingomonas arvum</name>
    <dbReference type="NCBI Taxonomy" id="2992113"/>
    <lineage>
        <taxon>Bacteria</taxon>
        <taxon>Pseudomonadati</taxon>
        <taxon>Pseudomonadota</taxon>
        <taxon>Alphaproteobacteria</taxon>
        <taxon>Sphingomonadales</taxon>
        <taxon>Sphingomonadaceae</taxon>
        <taxon>Sphingomonas</taxon>
    </lineage>
</organism>
<evidence type="ECO:0000313" key="3">
    <source>
        <dbReference type="Proteomes" id="UP001526246"/>
    </source>
</evidence>
<feature type="transmembrane region" description="Helical" evidence="1">
    <location>
        <begin position="271"/>
        <end position="290"/>
    </location>
</feature>
<dbReference type="Proteomes" id="UP001526246">
    <property type="component" value="Unassembled WGS sequence"/>
</dbReference>
<proteinExistence type="predicted"/>
<evidence type="ECO:0000313" key="2">
    <source>
        <dbReference type="EMBL" id="MCW3798782.1"/>
    </source>
</evidence>
<evidence type="ECO:0000256" key="1">
    <source>
        <dbReference type="SAM" id="Phobius"/>
    </source>
</evidence>
<gene>
    <name evidence="2" type="ORF">OMW55_13285</name>
</gene>
<dbReference type="RefSeq" id="WP_264883811.1">
    <property type="nucleotide sequence ID" value="NZ_JAPDOB010000002.1"/>
</dbReference>
<sequence length="473" mass="51583">MQHLGDAPGEALELGGKLFNLERARPEYIFLFFAVLAGLTLLVMVTPFAGGNERMNYQRAVLIADGHVQIAPAAMPGGIQQMLELTDKLLPEGTEAPYRFTPEQGAQLRSIRLERERPAIVPPNAIAVLHPIAYLPQVPVMAAGMRLDLSPLTLFWLGRVAGLAVGVVLTFWAIRIAPRNRYLLAAVALMPQMLFSRTTLDADQLTNGVAFLFLSLLMRELVEEGPMRARRLVALAATAFVFAQAKSAYLLLPLLALAIPAERFASRRHRVFAMALIMLPGLIGSVAWMLTLRNGYFAHAAYQTWSGVVVPDRQVQAVLSSPLGYVEVLLRTVFTTAFIPKAIFDFLGAFGPPVSVPLWFDLAIINLFVALLVAEPQIAGGPLDRLPVRLAAGGLSLVSVVIILTLLYVQWTRVGAPLIDGFNGRYLYPLAPLAVLMVRGKGEPLFRFSAAHWLCVAGVLSLGATLWVTAQTY</sequence>
<feature type="transmembrane region" description="Helical" evidence="1">
    <location>
        <begin position="119"/>
        <end position="136"/>
    </location>
</feature>
<feature type="transmembrane region" description="Helical" evidence="1">
    <location>
        <begin position="28"/>
        <end position="49"/>
    </location>
</feature>
<feature type="transmembrane region" description="Helical" evidence="1">
    <location>
        <begin position="328"/>
        <end position="350"/>
    </location>
</feature>
<feature type="transmembrane region" description="Helical" evidence="1">
    <location>
        <begin position="156"/>
        <end position="174"/>
    </location>
</feature>
<feature type="transmembrane region" description="Helical" evidence="1">
    <location>
        <begin position="450"/>
        <end position="470"/>
    </location>
</feature>
<keyword evidence="1" id="KW-0472">Membrane</keyword>
<dbReference type="EMBL" id="JAPDOB010000002">
    <property type="protein sequence ID" value="MCW3798782.1"/>
    <property type="molecule type" value="Genomic_DNA"/>
</dbReference>
<keyword evidence="1" id="KW-1133">Transmembrane helix</keyword>
<name>A0ABT3JI70_9SPHN</name>
<accession>A0ABT3JI70</accession>
<comment type="caution">
    <text evidence="2">The sequence shown here is derived from an EMBL/GenBank/DDBJ whole genome shotgun (WGS) entry which is preliminary data.</text>
</comment>